<evidence type="ECO:0000313" key="1">
    <source>
        <dbReference type="EMBL" id="CUV01337.1"/>
    </source>
</evidence>
<reference evidence="1" key="1">
    <citation type="submission" date="2015-10" db="EMBL/GenBank/DDBJ databases">
        <authorList>
            <person name="Gilbert D.G."/>
        </authorList>
    </citation>
    <scope>NUCLEOTIDE SEQUENCE</scope>
</reference>
<name>A0A170Q987_9ZZZZ</name>
<dbReference type="InterPro" id="IPR011051">
    <property type="entry name" value="RmlC_Cupin_sf"/>
</dbReference>
<evidence type="ECO:0008006" key="2">
    <source>
        <dbReference type="Google" id="ProtNLM"/>
    </source>
</evidence>
<protein>
    <recommendedName>
        <fullName evidence="2">Cupin 2 conserved barrel domain-containing protein</fullName>
    </recommendedName>
</protein>
<dbReference type="Gene3D" id="2.60.120.10">
    <property type="entry name" value="Jelly Rolls"/>
    <property type="match status" value="1"/>
</dbReference>
<dbReference type="AlphaFoldDB" id="A0A170Q987"/>
<organism evidence="1">
    <name type="scientific">hydrothermal vent metagenome</name>
    <dbReference type="NCBI Taxonomy" id="652676"/>
    <lineage>
        <taxon>unclassified sequences</taxon>
        <taxon>metagenomes</taxon>
        <taxon>ecological metagenomes</taxon>
    </lineage>
</organism>
<accession>A0A170Q987</accession>
<dbReference type="SUPFAM" id="SSF51182">
    <property type="entry name" value="RmlC-like cupins"/>
    <property type="match status" value="1"/>
</dbReference>
<sequence length="116" mass="12916">MQVVRLYTGDDGESHFEEIDLPYEKVAEAERTAVEDAQNIHFRRYQPGNFIDWHVAPRRQYVITLEGQVEVGLGDGTKRVFGAGDVLLADDLTGRGHTTAVYGDNVRVSVAIPLSE</sequence>
<dbReference type="InterPro" id="IPR014710">
    <property type="entry name" value="RmlC-like_jellyroll"/>
</dbReference>
<dbReference type="EMBL" id="FAXA01000052">
    <property type="protein sequence ID" value="CUV01337.1"/>
    <property type="molecule type" value="Genomic_DNA"/>
</dbReference>
<gene>
    <name evidence="1" type="ORF">MGWOODY_Clf946</name>
</gene>
<proteinExistence type="predicted"/>